<sequence>MHTRLLVFALPVLASSFTMANEVNYHIRISPTSEDQLRFSANTRNLGKFKVEPPRSLTSAMPPALSCLQDERFTSIQYGTEVECDRIEWQTTAEKVPDQGFEPSNQNDSYSPQQGWYFVSEYDTLPRIPQADITLVCTPDQHCYTLPNPTLPPLFLVWGMDTALIPISGQHVRVHVEDAKVIDAQQRWLPTMQKQLSYLHRVFPQSNMAGWELAFFKRDKNAGSLGGAAGTNMLLVNSLLDQGELTDESLQLLLKISAHESIHYMDKRKNSLWKSESLAEYYALKSLMNTEITFESPEALWQQFAQKYPFAGTGLYEAEHQVLEQGNRQYYPLFYFKGAAFWYALDQALQTHGASLDQWQQIELGREAEFNAKIITQLQAIIGEEKWQALAEKYL</sequence>
<feature type="chain" id="PRO_5043700153" description="DUF1570 domain-containing protein" evidence="1">
    <location>
        <begin position="21"/>
        <end position="395"/>
    </location>
</feature>
<accession>A0AAW4H6T9</accession>
<gene>
    <name evidence="2" type="ORF">J0J18_05455</name>
</gene>
<dbReference type="AlphaFoldDB" id="A0AAW4H6T9"/>
<organism evidence="2 3">
    <name type="scientific">Vibrio vulnificus</name>
    <dbReference type="NCBI Taxonomy" id="672"/>
    <lineage>
        <taxon>Bacteria</taxon>
        <taxon>Pseudomonadati</taxon>
        <taxon>Pseudomonadota</taxon>
        <taxon>Gammaproteobacteria</taxon>
        <taxon>Vibrionales</taxon>
        <taxon>Vibrionaceae</taxon>
        <taxon>Vibrio</taxon>
    </lineage>
</organism>
<evidence type="ECO:0000313" key="3">
    <source>
        <dbReference type="Proteomes" id="UP000664056"/>
    </source>
</evidence>
<name>A0AAW4H6T9_VIBVL</name>
<evidence type="ECO:0008006" key="4">
    <source>
        <dbReference type="Google" id="ProtNLM"/>
    </source>
</evidence>
<feature type="signal peptide" evidence="1">
    <location>
        <begin position="1"/>
        <end position="20"/>
    </location>
</feature>
<reference evidence="2" key="1">
    <citation type="submission" date="2021-03" db="EMBL/GenBank/DDBJ databases">
        <title>Study of the foodborne Vibrio vulnificus isolates from China.</title>
        <authorList>
            <person name="Zheng Z."/>
            <person name="Ye L."/>
        </authorList>
    </citation>
    <scope>NUCLEOTIDE SEQUENCE</scope>
    <source>
        <strain evidence="2">Vv1582</strain>
    </source>
</reference>
<proteinExistence type="predicted"/>
<evidence type="ECO:0000313" key="2">
    <source>
        <dbReference type="EMBL" id="MBN8121168.1"/>
    </source>
</evidence>
<dbReference type="Proteomes" id="UP000664056">
    <property type="component" value="Unassembled WGS sequence"/>
</dbReference>
<dbReference type="RefSeq" id="WP_039536542.1">
    <property type="nucleotide sequence ID" value="NZ_JAFKOQ010000002.1"/>
</dbReference>
<comment type="caution">
    <text evidence="2">The sequence shown here is derived from an EMBL/GenBank/DDBJ whole genome shotgun (WGS) entry which is preliminary data.</text>
</comment>
<dbReference type="EMBL" id="JAFKOQ010000002">
    <property type="protein sequence ID" value="MBN8121168.1"/>
    <property type="molecule type" value="Genomic_DNA"/>
</dbReference>
<keyword evidence="1" id="KW-0732">Signal</keyword>
<protein>
    <recommendedName>
        <fullName evidence="4">DUF1570 domain-containing protein</fullName>
    </recommendedName>
</protein>
<evidence type="ECO:0000256" key="1">
    <source>
        <dbReference type="SAM" id="SignalP"/>
    </source>
</evidence>